<evidence type="ECO:0000256" key="4">
    <source>
        <dbReference type="SAM" id="Coils"/>
    </source>
</evidence>
<evidence type="ECO:0000313" key="6">
    <source>
        <dbReference type="EMBL" id="PIR41424.1"/>
    </source>
</evidence>
<dbReference type="EMBL" id="PCXO01000005">
    <property type="protein sequence ID" value="PIR41424.1"/>
    <property type="molecule type" value="Genomic_DNA"/>
</dbReference>
<dbReference type="GO" id="GO:0005737">
    <property type="term" value="C:cytoplasm"/>
    <property type="evidence" value="ECO:0007669"/>
    <property type="project" value="UniProtKB-SubCell"/>
</dbReference>
<evidence type="ECO:0000256" key="3">
    <source>
        <dbReference type="HAMAP-Rule" id="MF_00040"/>
    </source>
</evidence>
<name>A0A2H0R5W7_9BACT</name>
<keyword evidence="3" id="KW-0963">Cytoplasm</keyword>
<dbReference type="GO" id="GO:0043023">
    <property type="term" value="F:ribosomal large subunit binding"/>
    <property type="evidence" value="ECO:0007669"/>
    <property type="project" value="TreeGrafter"/>
</dbReference>
<dbReference type="Pfam" id="PF01765">
    <property type="entry name" value="RRF"/>
    <property type="match status" value="1"/>
</dbReference>
<dbReference type="InterPro" id="IPR023584">
    <property type="entry name" value="Ribosome_recyc_fac_dom"/>
</dbReference>
<keyword evidence="2 3" id="KW-0648">Protein biosynthesis</keyword>
<protein>
    <recommendedName>
        <fullName evidence="3">Ribosome-recycling factor</fullName>
        <shortName evidence="3">RRF</shortName>
    </recommendedName>
    <alternativeName>
        <fullName evidence="3">Ribosome-releasing factor</fullName>
    </alternativeName>
</protein>
<dbReference type="PANTHER" id="PTHR20982">
    <property type="entry name" value="RIBOSOME RECYCLING FACTOR"/>
    <property type="match status" value="1"/>
</dbReference>
<feature type="domain" description="Ribosome recycling factor" evidence="5">
    <location>
        <begin position="20"/>
        <end position="183"/>
    </location>
</feature>
<comment type="similarity">
    <text evidence="1 3">Belongs to the RRF family.</text>
</comment>
<evidence type="ECO:0000313" key="7">
    <source>
        <dbReference type="Proteomes" id="UP000230232"/>
    </source>
</evidence>
<dbReference type="PANTHER" id="PTHR20982:SF3">
    <property type="entry name" value="MITOCHONDRIAL RIBOSOME RECYCLING FACTOR PSEUDO 1"/>
    <property type="match status" value="1"/>
</dbReference>
<feature type="coiled-coil region" evidence="4">
    <location>
        <begin position="114"/>
        <end position="177"/>
    </location>
</feature>
<dbReference type="HAMAP" id="MF_00040">
    <property type="entry name" value="RRF"/>
    <property type="match status" value="1"/>
</dbReference>
<comment type="caution">
    <text evidence="6">The sequence shown here is derived from an EMBL/GenBank/DDBJ whole genome shotgun (WGS) entry which is preliminary data.</text>
</comment>
<proteinExistence type="inferred from homology"/>
<evidence type="ECO:0000256" key="1">
    <source>
        <dbReference type="ARBA" id="ARBA00005912"/>
    </source>
</evidence>
<dbReference type="NCBIfam" id="TIGR00496">
    <property type="entry name" value="frr"/>
    <property type="match status" value="1"/>
</dbReference>
<evidence type="ECO:0000259" key="5">
    <source>
        <dbReference type="Pfam" id="PF01765"/>
    </source>
</evidence>
<dbReference type="InterPro" id="IPR002661">
    <property type="entry name" value="Ribosome_recyc_fac"/>
</dbReference>
<accession>A0A2H0R5W7</accession>
<dbReference type="FunFam" id="3.30.1360.40:FF:000001">
    <property type="entry name" value="Ribosome-recycling factor"/>
    <property type="match status" value="1"/>
</dbReference>
<reference evidence="6 7" key="1">
    <citation type="submission" date="2017-09" db="EMBL/GenBank/DDBJ databases">
        <title>Depth-based differentiation of microbial function through sediment-hosted aquifers and enrichment of novel symbionts in the deep terrestrial subsurface.</title>
        <authorList>
            <person name="Probst A.J."/>
            <person name="Ladd B."/>
            <person name="Jarett J.K."/>
            <person name="Geller-Mcgrath D.E."/>
            <person name="Sieber C.M."/>
            <person name="Emerson J.B."/>
            <person name="Anantharaman K."/>
            <person name="Thomas B.C."/>
            <person name="Malmstrom R."/>
            <person name="Stieglmeier M."/>
            <person name="Klingl A."/>
            <person name="Woyke T."/>
            <person name="Ryan C.M."/>
            <person name="Banfield J.F."/>
        </authorList>
    </citation>
    <scope>NUCLEOTIDE SEQUENCE [LARGE SCALE GENOMIC DNA]</scope>
    <source>
        <strain evidence="6">CG10_big_fil_rev_8_21_14_0_10_46_23</strain>
    </source>
</reference>
<dbReference type="Proteomes" id="UP000230232">
    <property type="component" value="Unassembled WGS sequence"/>
</dbReference>
<comment type="subcellular location">
    <subcellularLocation>
        <location evidence="3">Cytoplasm</location>
    </subcellularLocation>
</comment>
<organism evidence="6 7">
    <name type="scientific">Candidatus Yanofskybacteria bacterium CG10_big_fil_rev_8_21_14_0_10_46_23</name>
    <dbReference type="NCBI Taxonomy" id="1975098"/>
    <lineage>
        <taxon>Bacteria</taxon>
        <taxon>Candidatus Yanofskyibacteriota</taxon>
    </lineage>
</organism>
<sequence length="185" mass="21404">MYQSLLNENRPNLEALMSHFRDEIANIRTGRATPAIVEGIMVSAYGAKAMLKEVASIASPDSRNLTIQPWDKSLMGPIQEALVSSDLGVNPVVQGELIRLSFPPLTEERRKDFIKLLKQKSEEIRIKIRRIREDIWRDLQQLEKEGQIREDDKFRAKDELQKVIDEYMEKLKLIESKKETELLTV</sequence>
<dbReference type="SUPFAM" id="SSF55194">
    <property type="entry name" value="Ribosome recycling factor, RRF"/>
    <property type="match status" value="1"/>
</dbReference>
<keyword evidence="4" id="KW-0175">Coiled coil</keyword>
<dbReference type="GO" id="GO:0006415">
    <property type="term" value="P:translational termination"/>
    <property type="evidence" value="ECO:0007669"/>
    <property type="project" value="UniProtKB-UniRule"/>
</dbReference>
<dbReference type="AlphaFoldDB" id="A0A2H0R5W7"/>
<gene>
    <name evidence="3" type="primary">frr</name>
    <name evidence="6" type="ORF">COV31_00945</name>
</gene>
<comment type="function">
    <text evidence="3">Responsible for the release of ribosomes from messenger RNA at the termination of protein biosynthesis. May increase the efficiency of translation by recycling ribosomes from one round of translation to another.</text>
</comment>
<dbReference type="Gene3D" id="3.30.1360.40">
    <property type="match status" value="1"/>
</dbReference>
<dbReference type="InterPro" id="IPR036191">
    <property type="entry name" value="RRF_sf"/>
</dbReference>
<dbReference type="Gene3D" id="1.10.132.20">
    <property type="entry name" value="Ribosome-recycling factor"/>
    <property type="match status" value="1"/>
</dbReference>
<evidence type="ECO:0000256" key="2">
    <source>
        <dbReference type="ARBA" id="ARBA00022917"/>
    </source>
</evidence>